<comment type="function">
    <text evidence="10">Catalyzes the transfer of pyrophosphate from adenosine triphosphate (ATP) to 6-hydroxymethyl-7,8-dihydropterin, an enzymatic step in folate biosynthesis pathway.</text>
</comment>
<evidence type="ECO:0000313" key="15">
    <source>
        <dbReference type="Proteomes" id="UP000824259"/>
    </source>
</evidence>
<accession>A0A9D2IEZ5</accession>
<protein>
    <recommendedName>
        <fullName evidence="4">2-amino-4-hydroxy-6-hydroxymethyldihydropteridine pyrophosphokinase</fullName>
        <ecNumber evidence="3">2.7.6.3</ecNumber>
    </recommendedName>
    <alternativeName>
        <fullName evidence="11">6-hydroxymethyl-7,8-dihydropterin pyrophosphokinase</fullName>
    </alternativeName>
    <alternativeName>
        <fullName evidence="12">7,8-dihydro-6-hydroxymethylpterin-pyrophosphokinase</fullName>
    </alternativeName>
</protein>
<dbReference type="PANTHER" id="PTHR43071:SF1">
    <property type="entry name" value="2-AMINO-4-HYDROXY-6-HYDROXYMETHYLDIHYDROPTERIDINE PYROPHOSPHOKINASE"/>
    <property type="match status" value="1"/>
</dbReference>
<keyword evidence="5 14" id="KW-0808">Transferase</keyword>
<evidence type="ECO:0000256" key="6">
    <source>
        <dbReference type="ARBA" id="ARBA00022741"/>
    </source>
</evidence>
<keyword evidence="6" id="KW-0547">Nucleotide-binding</keyword>
<dbReference type="NCBIfam" id="TIGR01498">
    <property type="entry name" value="folK"/>
    <property type="match status" value="1"/>
</dbReference>
<evidence type="ECO:0000256" key="10">
    <source>
        <dbReference type="ARBA" id="ARBA00029409"/>
    </source>
</evidence>
<dbReference type="Gene3D" id="3.30.70.560">
    <property type="entry name" value="7,8-Dihydro-6-hydroxymethylpterin-pyrophosphokinase HPPK"/>
    <property type="match status" value="1"/>
</dbReference>
<keyword evidence="9" id="KW-0289">Folate biosynthesis</keyword>
<name>A0A9D2IEZ5_9BACT</name>
<evidence type="ECO:0000256" key="4">
    <source>
        <dbReference type="ARBA" id="ARBA00016218"/>
    </source>
</evidence>
<evidence type="ECO:0000256" key="8">
    <source>
        <dbReference type="ARBA" id="ARBA00022840"/>
    </source>
</evidence>
<comment type="similarity">
    <text evidence="2">Belongs to the HPPK family.</text>
</comment>
<dbReference type="GO" id="GO:0016301">
    <property type="term" value="F:kinase activity"/>
    <property type="evidence" value="ECO:0007669"/>
    <property type="project" value="UniProtKB-KW"/>
</dbReference>
<dbReference type="EMBL" id="DWYR01000011">
    <property type="protein sequence ID" value="HJA98787.1"/>
    <property type="molecule type" value="Genomic_DNA"/>
</dbReference>
<evidence type="ECO:0000259" key="13">
    <source>
        <dbReference type="Pfam" id="PF01288"/>
    </source>
</evidence>
<feature type="domain" description="7,8-dihydro-6-hydroxymethylpterin-pyrophosphokinase" evidence="13">
    <location>
        <begin position="6"/>
        <end position="138"/>
    </location>
</feature>
<evidence type="ECO:0000256" key="7">
    <source>
        <dbReference type="ARBA" id="ARBA00022777"/>
    </source>
</evidence>
<dbReference type="InterPro" id="IPR035907">
    <property type="entry name" value="Hppk_sf"/>
</dbReference>
<evidence type="ECO:0000256" key="3">
    <source>
        <dbReference type="ARBA" id="ARBA00013253"/>
    </source>
</evidence>
<gene>
    <name evidence="14" type="primary">folK</name>
    <name evidence="14" type="ORF">H9779_04195</name>
</gene>
<dbReference type="GO" id="GO:0005524">
    <property type="term" value="F:ATP binding"/>
    <property type="evidence" value="ECO:0007669"/>
    <property type="project" value="UniProtKB-KW"/>
</dbReference>
<reference evidence="14" key="1">
    <citation type="journal article" date="2021" name="PeerJ">
        <title>Extensive microbial diversity within the chicken gut microbiome revealed by metagenomics and culture.</title>
        <authorList>
            <person name="Gilroy R."/>
            <person name="Ravi A."/>
            <person name="Getino M."/>
            <person name="Pursley I."/>
            <person name="Horton D.L."/>
            <person name="Alikhan N.F."/>
            <person name="Baker D."/>
            <person name="Gharbi K."/>
            <person name="Hall N."/>
            <person name="Watson M."/>
            <person name="Adriaenssens E.M."/>
            <person name="Foster-Nyarko E."/>
            <person name="Jarju S."/>
            <person name="Secka A."/>
            <person name="Antonio M."/>
            <person name="Oren A."/>
            <person name="Chaudhuri R.R."/>
            <person name="La Ragione R."/>
            <person name="Hildebrand F."/>
            <person name="Pallen M.J."/>
        </authorList>
    </citation>
    <scope>NUCLEOTIDE SEQUENCE</scope>
    <source>
        <strain evidence="14">CHK169-11906</strain>
    </source>
</reference>
<dbReference type="GO" id="GO:0003848">
    <property type="term" value="F:2-amino-4-hydroxy-6-hydroxymethyldihydropteridine diphosphokinase activity"/>
    <property type="evidence" value="ECO:0007669"/>
    <property type="project" value="UniProtKB-EC"/>
</dbReference>
<evidence type="ECO:0000256" key="11">
    <source>
        <dbReference type="ARBA" id="ARBA00029766"/>
    </source>
</evidence>
<evidence type="ECO:0000313" key="14">
    <source>
        <dbReference type="EMBL" id="HJA98787.1"/>
    </source>
</evidence>
<dbReference type="InterPro" id="IPR000550">
    <property type="entry name" value="Hppk"/>
</dbReference>
<dbReference type="AlphaFoldDB" id="A0A9D2IEZ5"/>
<reference evidence="14" key="2">
    <citation type="submission" date="2021-04" db="EMBL/GenBank/DDBJ databases">
        <authorList>
            <person name="Gilroy R."/>
        </authorList>
    </citation>
    <scope>NUCLEOTIDE SEQUENCE</scope>
    <source>
        <strain evidence="14">CHK169-11906</strain>
    </source>
</reference>
<dbReference type="PANTHER" id="PTHR43071">
    <property type="entry name" value="2-AMINO-4-HYDROXY-6-HYDROXYMETHYLDIHYDROPTERIDINE PYROPHOSPHOKINASE"/>
    <property type="match status" value="1"/>
</dbReference>
<dbReference type="GO" id="GO:0046656">
    <property type="term" value="P:folic acid biosynthetic process"/>
    <property type="evidence" value="ECO:0007669"/>
    <property type="project" value="UniProtKB-KW"/>
</dbReference>
<organism evidence="14 15">
    <name type="scientific">Candidatus Alistipes avicola</name>
    <dbReference type="NCBI Taxonomy" id="2838432"/>
    <lineage>
        <taxon>Bacteria</taxon>
        <taxon>Pseudomonadati</taxon>
        <taxon>Bacteroidota</taxon>
        <taxon>Bacteroidia</taxon>
        <taxon>Bacteroidales</taxon>
        <taxon>Rikenellaceae</taxon>
        <taxon>Alistipes</taxon>
    </lineage>
</organism>
<keyword evidence="7" id="KW-0418">Kinase</keyword>
<dbReference type="Proteomes" id="UP000824259">
    <property type="component" value="Unassembled WGS sequence"/>
</dbReference>
<evidence type="ECO:0000256" key="1">
    <source>
        <dbReference type="ARBA" id="ARBA00005051"/>
    </source>
</evidence>
<dbReference type="SUPFAM" id="SSF55083">
    <property type="entry name" value="6-hydroxymethyl-7,8-dihydropterin pyrophosphokinase, HPPK"/>
    <property type="match status" value="1"/>
</dbReference>
<dbReference type="EC" id="2.7.6.3" evidence="3"/>
<evidence type="ECO:0000256" key="5">
    <source>
        <dbReference type="ARBA" id="ARBA00022679"/>
    </source>
</evidence>
<sequence length="168" mass="19006">MARAIILMGGNVGDVKSRLQSAQRLINRNVGPVMRCSHRYTSPAWGFDSDEFSNQVVEVDTDLQPEALLDALQGIEQELGRDRTAEAAEKARTGARYSSRKIDLDILFYDDEVIRTERLTVPHPLIPAREFVLVPLCEWMRDYRHPVEGKTIGELLDVLNKKNGNEKA</sequence>
<keyword evidence="8" id="KW-0067">ATP-binding</keyword>
<comment type="caution">
    <text evidence="14">The sequence shown here is derived from an EMBL/GenBank/DDBJ whole genome shotgun (WGS) entry which is preliminary data.</text>
</comment>
<comment type="pathway">
    <text evidence="1">Cofactor biosynthesis; tetrahydrofolate biosynthesis; 2-amino-4-hydroxy-6-hydroxymethyl-7,8-dihydropteridine diphosphate from 7,8-dihydroneopterin triphosphate: step 4/4.</text>
</comment>
<evidence type="ECO:0000256" key="2">
    <source>
        <dbReference type="ARBA" id="ARBA00005810"/>
    </source>
</evidence>
<proteinExistence type="inferred from homology"/>
<evidence type="ECO:0000256" key="12">
    <source>
        <dbReference type="ARBA" id="ARBA00033413"/>
    </source>
</evidence>
<dbReference type="CDD" id="cd00483">
    <property type="entry name" value="HPPK"/>
    <property type="match status" value="1"/>
</dbReference>
<evidence type="ECO:0000256" key="9">
    <source>
        <dbReference type="ARBA" id="ARBA00022909"/>
    </source>
</evidence>
<dbReference type="Pfam" id="PF01288">
    <property type="entry name" value="HPPK"/>
    <property type="match status" value="1"/>
</dbReference>